<organism evidence="1 2">
    <name type="scientific">Trema orientale</name>
    <name type="common">Charcoal tree</name>
    <name type="synonym">Celtis orientalis</name>
    <dbReference type="NCBI Taxonomy" id="63057"/>
    <lineage>
        <taxon>Eukaryota</taxon>
        <taxon>Viridiplantae</taxon>
        <taxon>Streptophyta</taxon>
        <taxon>Embryophyta</taxon>
        <taxon>Tracheophyta</taxon>
        <taxon>Spermatophyta</taxon>
        <taxon>Magnoliopsida</taxon>
        <taxon>eudicotyledons</taxon>
        <taxon>Gunneridae</taxon>
        <taxon>Pentapetalae</taxon>
        <taxon>rosids</taxon>
        <taxon>fabids</taxon>
        <taxon>Rosales</taxon>
        <taxon>Cannabaceae</taxon>
        <taxon>Trema</taxon>
    </lineage>
</organism>
<evidence type="ECO:0000313" key="1">
    <source>
        <dbReference type="EMBL" id="PON48177.1"/>
    </source>
</evidence>
<evidence type="ECO:0000313" key="2">
    <source>
        <dbReference type="Proteomes" id="UP000237000"/>
    </source>
</evidence>
<reference evidence="2" key="1">
    <citation type="submission" date="2016-06" db="EMBL/GenBank/DDBJ databases">
        <title>Parallel loss of symbiosis genes in relatives of nitrogen-fixing non-legume Parasponia.</title>
        <authorList>
            <person name="Van Velzen R."/>
            <person name="Holmer R."/>
            <person name="Bu F."/>
            <person name="Rutten L."/>
            <person name="Van Zeijl A."/>
            <person name="Liu W."/>
            <person name="Santuari L."/>
            <person name="Cao Q."/>
            <person name="Sharma T."/>
            <person name="Shen D."/>
            <person name="Roswanjaya Y."/>
            <person name="Wardhani T."/>
            <person name="Kalhor M.S."/>
            <person name="Jansen J."/>
            <person name="Van den Hoogen J."/>
            <person name="Gungor B."/>
            <person name="Hartog M."/>
            <person name="Hontelez J."/>
            <person name="Verver J."/>
            <person name="Yang W.-C."/>
            <person name="Schijlen E."/>
            <person name="Repin R."/>
            <person name="Schilthuizen M."/>
            <person name="Schranz E."/>
            <person name="Heidstra R."/>
            <person name="Miyata K."/>
            <person name="Fedorova E."/>
            <person name="Kohlen W."/>
            <person name="Bisseling T."/>
            <person name="Smit S."/>
            <person name="Geurts R."/>
        </authorList>
    </citation>
    <scope>NUCLEOTIDE SEQUENCE [LARGE SCALE GENOMIC DNA]</scope>
    <source>
        <strain evidence="2">cv. RG33-2</strain>
    </source>
</reference>
<dbReference type="InParanoid" id="A0A2P5BHE0"/>
<dbReference type="EMBL" id="JXTC01000521">
    <property type="protein sequence ID" value="PON48177.1"/>
    <property type="molecule type" value="Genomic_DNA"/>
</dbReference>
<sequence>MPHGLNGRVDGINLRVQHVVVMETGDRVGHPLVGLEQDVVERDVVRAVLVSEIRVGVDEEWAPNLGVEVEDRAEKLGQILSKSPRRRRVGVAQNGEGVSGCDGDLLVEAQVAEGVVDGLHCREERRHQLGVVRVEDLVSDRDGGDLGLGEVRGEVGLDPRLGFDWVGHVLEVLVAEADDEVDLGIREGAEDVRIGVVELDAADV</sequence>
<dbReference type="Proteomes" id="UP000237000">
    <property type="component" value="Unassembled WGS sequence"/>
</dbReference>
<dbReference type="AlphaFoldDB" id="A0A2P5BHE0"/>
<protein>
    <submittedName>
        <fullName evidence="1">Uncharacterized protein</fullName>
    </submittedName>
</protein>
<proteinExistence type="predicted"/>
<accession>A0A2P5BHE0</accession>
<comment type="caution">
    <text evidence="1">The sequence shown here is derived from an EMBL/GenBank/DDBJ whole genome shotgun (WGS) entry which is preliminary data.</text>
</comment>
<keyword evidence="2" id="KW-1185">Reference proteome</keyword>
<name>A0A2P5BHE0_TREOI</name>
<dbReference type="OrthoDB" id="10317493at2759"/>
<gene>
    <name evidence="1" type="ORF">TorRG33x02_321010</name>
</gene>